<dbReference type="SUPFAM" id="SSF53822">
    <property type="entry name" value="Periplasmic binding protein-like I"/>
    <property type="match status" value="1"/>
</dbReference>
<dbReference type="PANTHER" id="PTHR30146">
    <property type="entry name" value="LACI-RELATED TRANSCRIPTIONAL REPRESSOR"/>
    <property type="match status" value="1"/>
</dbReference>
<dbReference type="InterPro" id="IPR046335">
    <property type="entry name" value="LacI/GalR-like_sensor"/>
</dbReference>
<dbReference type="GO" id="GO:0000976">
    <property type="term" value="F:transcription cis-regulatory region binding"/>
    <property type="evidence" value="ECO:0007669"/>
    <property type="project" value="TreeGrafter"/>
</dbReference>
<dbReference type="Gene3D" id="3.40.50.2300">
    <property type="match status" value="2"/>
</dbReference>
<evidence type="ECO:0000313" key="5">
    <source>
        <dbReference type="EMBL" id="BFP51296.1"/>
    </source>
</evidence>
<dbReference type="AlphaFoldDB" id="A0AB33KBC5"/>
<keyword evidence="1" id="KW-0805">Transcription regulation</keyword>
<proteinExistence type="predicted"/>
<gene>
    <name evidence="5" type="ORF">SCMC78_11030</name>
</gene>
<keyword evidence="2 5" id="KW-0238">DNA-binding</keyword>
<dbReference type="KEGG" id="stcm:SCMC78_11030"/>
<organism evidence="5">
    <name type="scientific">Streptomyces sp. CMC78</name>
    <dbReference type="NCBI Taxonomy" id="3231512"/>
    <lineage>
        <taxon>Bacteria</taxon>
        <taxon>Bacillati</taxon>
        <taxon>Actinomycetota</taxon>
        <taxon>Actinomycetes</taxon>
        <taxon>Kitasatosporales</taxon>
        <taxon>Streptomycetaceae</taxon>
        <taxon>Streptomyces</taxon>
    </lineage>
</organism>
<dbReference type="PANTHER" id="PTHR30146:SF153">
    <property type="entry name" value="LACTOSE OPERON REPRESSOR"/>
    <property type="match status" value="1"/>
</dbReference>
<dbReference type="InterPro" id="IPR028082">
    <property type="entry name" value="Peripla_BP_I"/>
</dbReference>
<dbReference type="GO" id="GO:0003700">
    <property type="term" value="F:DNA-binding transcription factor activity"/>
    <property type="evidence" value="ECO:0007669"/>
    <property type="project" value="TreeGrafter"/>
</dbReference>
<name>A0AB33KBC5_9ACTN</name>
<accession>A0AB33KBC5</accession>
<evidence type="ECO:0000259" key="4">
    <source>
        <dbReference type="Pfam" id="PF13377"/>
    </source>
</evidence>
<dbReference type="EMBL" id="AP035884">
    <property type="protein sequence ID" value="BFP51296.1"/>
    <property type="molecule type" value="Genomic_DNA"/>
</dbReference>
<evidence type="ECO:0000256" key="3">
    <source>
        <dbReference type="ARBA" id="ARBA00023163"/>
    </source>
</evidence>
<evidence type="ECO:0000256" key="2">
    <source>
        <dbReference type="ARBA" id="ARBA00023125"/>
    </source>
</evidence>
<dbReference type="Pfam" id="PF13377">
    <property type="entry name" value="Peripla_BP_3"/>
    <property type="match status" value="1"/>
</dbReference>
<feature type="domain" description="Transcriptional regulator LacI/GalR-like sensor" evidence="4">
    <location>
        <begin position="150"/>
        <end position="312"/>
    </location>
</feature>
<protein>
    <submittedName>
        <fullName evidence="5">LacI family DNA-binding transcriptional regulator</fullName>
    </submittedName>
</protein>
<sequence length="324" mass="34288">MLNGKAGVATSTRKAVLAALDVLGHERPTRLRRRGADLIGLITPELVTPAFSALAQVIAQTLTHQGCTLALGTQTPTGSTEDELTEMLVHRGVSGIIFVSGAHSDATADVTGYQSLHNKGIPYVLVNGYTSKLQAPFISADDRVAADLAVTHLASLGHTRIGLATGPRRYVFDLRKSEGFHLATRRILGLTAEESQQLVAQSLPTLEGGQSAATTLIGRGCTAIVCASDMMAIGAIRAARELGLRVPHDISVIGFDDSPLNAFTDPPLTMIRLPTQEMGRAAVQTLLEQLEGTATPSTEFLFTPDLVVRESTAAGRRPADGYVM</sequence>
<keyword evidence="3" id="KW-0804">Transcription</keyword>
<reference evidence="5" key="1">
    <citation type="submission" date="2024-07" db="EMBL/GenBank/DDBJ databases">
        <title>Complete genome sequences of cellulolytic bacteria, Kitasatospora sp. CMC57 and Streptomyces sp. CMC78, isolated from Japanese agricultural soil.</title>
        <authorList>
            <person name="Hashimoto T."/>
            <person name="Ito M."/>
            <person name="Iwamoto M."/>
            <person name="Fukahori D."/>
            <person name="Shoda T."/>
            <person name="Sakoda M."/>
            <person name="Morohoshi T."/>
            <person name="Mitsuboshi M."/>
            <person name="Nishizawa T."/>
        </authorList>
    </citation>
    <scope>NUCLEOTIDE SEQUENCE</scope>
    <source>
        <strain evidence="5">CMC78</strain>
    </source>
</reference>
<evidence type="ECO:0000256" key="1">
    <source>
        <dbReference type="ARBA" id="ARBA00023015"/>
    </source>
</evidence>